<organism evidence="4">
    <name type="scientific">Caenorhabditis brenneri</name>
    <name type="common">Nematode worm</name>
    <dbReference type="NCBI Taxonomy" id="135651"/>
    <lineage>
        <taxon>Eukaryota</taxon>
        <taxon>Metazoa</taxon>
        <taxon>Ecdysozoa</taxon>
        <taxon>Nematoda</taxon>
        <taxon>Chromadorea</taxon>
        <taxon>Rhabditida</taxon>
        <taxon>Rhabditina</taxon>
        <taxon>Rhabditomorpha</taxon>
        <taxon>Rhabditoidea</taxon>
        <taxon>Rhabditidae</taxon>
        <taxon>Peloderinae</taxon>
        <taxon>Caenorhabditis</taxon>
    </lineage>
</organism>
<reference evidence="4" key="1">
    <citation type="submission" date="2011-07" db="EMBL/GenBank/DDBJ databases">
        <authorList>
            <consortium name="Caenorhabditis brenneri Sequencing and Analysis Consortium"/>
            <person name="Wilson R.K."/>
        </authorList>
    </citation>
    <scope>NUCLEOTIDE SEQUENCE [LARGE SCALE GENOMIC DNA]</scope>
    <source>
        <strain evidence="4">PB2801</strain>
    </source>
</reference>
<accession>G0MA43</accession>
<dbReference type="Proteomes" id="UP000008068">
    <property type="component" value="Unassembled WGS sequence"/>
</dbReference>
<evidence type="ECO:0000256" key="1">
    <source>
        <dbReference type="SAM" id="Coils"/>
    </source>
</evidence>
<keyword evidence="4" id="KW-1185">Reference proteome</keyword>
<feature type="coiled-coil region" evidence="1">
    <location>
        <begin position="50"/>
        <end position="132"/>
    </location>
</feature>
<evidence type="ECO:0000313" key="4">
    <source>
        <dbReference type="Proteomes" id="UP000008068"/>
    </source>
</evidence>
<name>G0MA43_CAEBE</name>
<gene>
    <name evidence="3" type="ORF">CAEBREN_04318</name>
</gene>
<dbReference type="STRING" id="135651.G0MA43"/>
<evidence type="ECO:0000313" key="3">
    <source>
        <dbReference type="EMBL" id="EGT31017.1"/>
    </source>
</evidence>
<dbReference type="EMBL" id="GL379787">
    <property type="protein sequence ID" value="EGT31017.1"/>
    <property type="molecule type" value="Genomic_DNA"/>
</dbReference>
<dbReference type="InParanoid" id="G0MA43"/>
<dbReference type="eggNOG" id="ENOG502TFJA">
    <property type="taxonomic scope" value="Eukaryota"/>
</dbReference>
<dbReference type="OMA" id="FAAINEM"/>
<dbReference type="AlphaFoldDB" id="G0MA43"/>
<keyword evidence="1" id="KW-0175">Coiled coil</keyword>
<feature type="region of interest" description="Disordered" evidence="2">
    <location>
        <begin position="1"/>
        <end position="21"/>
    </location>
</feature>
<dbReference type="FunCoup" id="G0MA43">
    <property type="interactions" value="2"/>
</dbReference>
<protein>
    <submittedName>
        <fullName evidence="3">Uncharacterized protein</fullName>
    </submittedName>
</protein>
<evidence type="ECO:0000256" key="2">
    <source>
        <dbReference type="SAM" id="MobiDB-lite"/>
    </source>
</evidence>
<dbReference type="OrthoDB" id="5840023at2759"/>
<dbReference type="HOGENOM" id="CLU_671296_0_0_1"/>
<sequence length="393" mass="44987">MDALMREVAEKRDKEGEEKVEQKIRELRDTASGKLDEAISHSQIQHMNNLKKIQTEQENFSKEVSKMAEKDQEDHEARKAELLQKTSEKLANITIKCDAVTKAALDNFEEKIAGMKNASGELEKQIIEAKAKSAETEVNVERQIFDEVGAQLDKNEFLSEKRAEEIRKKYSEIQKEEQDVLAAEREEKKRNAGMTIAEMRSDLVDQQKIGLLNLCIQQSADERKSRKHINDKISEVKKFLVDLDEQYLKAFKVLSAPAEVYAKLKPKHKKAAKANLTRFHEILISISTKLNDIEQNLASFEWDDVEMTQISREIKTQISSFCETIAQLSLILELDGFDIDPAKTEAFAKAKGILFEQINKMDVISENRSRIMEAIQQRQEETMPNVATLSIEN</sequence>
<proteinExistence type="predicted"/>